<feature type="transmembrane region" description="Helical" evidence="1">
    <location>
        <begin position="6"/>
        <end position="27"/>
    </location>
</feature>
<organism evidence="2">
    <name type="scientific">invertebrate metagenome</name>
    <dbReference type="NCBI Taxonomy" id="1711999"/>
    <lineage>
        <taxon>unclassified sequences</taxon>
        <taxon>metagenomes</taxon>
        <taxon>organismal metagenomes</taxon>
    </lineage>
</organism>
<protein>
    <submittedName>
        <fullName evidence="2">Uncharacterized protein</fullName>
    </submittedName>
</protein>
<keyword evidence="1" id="KW-1133">Transmembrane helix</keyword>
<gene>
    <name evidence="2" type="ORF">CI610_03714</name>
</gene>
<accession>A0A2H9T2C9</accession>
<keyword evidence="1" id="KW-0812">Transmembrane</keyword>
<dbReference type="AlphaFoldDB" id="A0A2H9T2C9"/>
<comment type="caution">
    <text evidence="2">The sequence shown here is derived from an EMBL/GenBank/DDBJ whole genome shotgun (WGS) entry which is preliminary data.</text>
</comment>
<reference evidence="2" key="1">
    <citation type="journal article" date="2017" name="Appl. Environ. Microbiol.">
        <title>Molecular characterization of an Endozoicomonas-like organism causing infection in king scallop Pecten maximus L.</title>
        <authorList>
            <person name="Cano I."/>
            <person name="van Aerle R."/>
            <person name="Ross S."/>
            <person name="Verner-Jeffreys D.W."/>
            <person name="Paley R.K."/>
            <person name="Rimmer G."/>
            <person name="Ryder D."/>
            <person name="Hooper P."/>
            <person name="Stone D."/>
            <person name="Feist S.W."/>
        </authorList>
    </citation>
    <scope>NUCLEOTIDE SEQUENCE</scope>
</reference>
<evidence type="ECO:0000313" key="2">
    <source>
        <dbReference type="EMBL" id="PJE77364.1"/>
    </source>
</evidence>
<proteinExistence type="predicted"/>
<dbReference type="EMBL" id="NSIT01000695">
    <property type="protein sequence ID" value="PJE77364.1"/>
    <property type="molecule type" value="Genomic_DNA"/>
</dbReference>
<sequence length="35" mass="4058">MELSALDLQGISYLFIFFSSTISILLYDQKTSIWI</sequence>
<name>A0A2H9T2C9_9ZZZZ</name>
<keyword evidence="1" id="KW-0472">Membrane</keyword>
<evidence type="ECO:0000256" key="1">
    <source>
        <dbReference type="SAM" id="Phobius"/>
    </source>
</evidence>